<keyword evidence="2" id="KW-1185">Reference proteome</keyword>
<organism evidence="1 2">
    <name type="scientific">Nephila pilipes</name>
    <name type="common">Giant wood spider</name>
    <name type="synonym">Nephila maculata</name>
    <dbReference type="NCBI Taxonomy" id="299642"/>
    <lineage>
        <taxon>Eukaryota</taxon>
        <taxon>Metazoa</taxon>
        <taxon>Ecdysozoa</taxon>
        <taxon>Arthropoda</taxon>
        <taxon>Chelicerata</taxon>
        <taxon>Arachnida</taxon>
        <taxon>Araneae</taxon>
        <taxon>Araneomorphae</taxon>
        <taxon>Entelegynae</taxon>
        <taxon>Araneoidea</taxon>
        <taxon>Nephilidae</taxon>
        <taxon>Nephila</taxon>
    </lineage>
</organism>
<protein>
    <submittedName>
        <fullName evidence="1">Uncharacterized protein</fullName>
    </submittedName>
</protein>
<dbReference type="AlphaFoldDB" id="A0A8X6QG37"/>
<accession>A0A8X6QG37</accession>
<gene>
    <name evidence="1" type="ORF">NPIL_346751</name>
</gene>
<proteinExistence type="predicted"/>
<reference evidence="1" key="1">
    <citation type="submission" date="2020-08" db="EMBL/GenBank/DDBJ databases">
        <title>Multicomponent nature underlies the extraordinary mechanical properties of spider dragline silk.</title>
        <authorList>
            <person name="Kono N."/>
            <person name="Nakamura H."/>
            <person name="Mori M."/>
            <person name="Yoshida Y."/>
            <person name="Ohtoshi R."/>
            <person name="Malay A.D."/>
            <person name="Moran D.A.P."/>
            <person name="Tomita M."/>
            <person name="Numata K."/>
            <person name="Arakawa K."/>
        </authorList>
    </citation>
    <scope>NUCLEOTIDE SEQUENCE</scope>
</reference>
<name>A0A8X6QG37_NEPPI</name>
<dbReference type="Proteomes" id="UP000887013">
    <property type="component" value="Unassembled WGS sequence"/>
</dbReference>
<sequence>VGWFGLSYLNLNHLLFFPVLVR</sequence>
<evidence type="ECO:0000313" key="2">
    <source>
        <dbReference type="Proteomes" id="UP000887013"/>
    </source>
</evidence>
<comment type="caution">
    <text evidence="1">The sequence shown here is derived from an EMBL/GenBank/DDBJ whole genome shotgun (WGS) entry which is preliminary data.</text>
</comment>
<dbReference type="EMBL" id="BMAW01081230">
    <property type="protein sequence ID" value="GFU23483.1"/>
    <property type="molecule type" value="Genomic_DNA"/>
</dbReference>
<evidence type="ECO:0000313" key="1">
    <source>
        <dbReference type="EMBL" id="GFU23483.1"/>
    </source>
</evidence>
<feature type="non-terminal residue" evidence="1">
    <location>
        <position position="22"/>
    </location>
</feature>